<evidence type="ECO:0000256" key="4">
    <source>
        <dbReference type="ARBA" id="ARBA00022806"/>
    </source>
</evidence>
<dbReference type="InterPro" id="IPR027417">
    <property type="entry name" value="P-loop_NTPase"/>
</dbReference>
<dbReference type="OrthoDB" id="1936457at2759"/>
<keyword evidence="5" id="KW-0067">ATP-binding</keyword>
<keyword evidence="3" id="KW-0378">Hydrolase</keyword>
<evidence type="ECO:0000313" key="9">
    <source>
        <dbReference type="Proteomes" id="UP000886595"/>
    </source>
</evidence>
<evidence type="ECO:0000256" key="5">
    <source>
        <dbReference type="ARBA" id="ARBA00022840"/>
    </source>
</evidence>
<keyword evidence="2" id="KW-0547">Nucleotide-binding</keyword>
<dbReference type="GO" id="GO:0016787">
    <property type="term" value="F:hydrolase activity"/>
    <property type="evidence" value="ECO:0007669"/>
    <property type="project" value="UniProtKB-KW"/>
</dbReference>
<feature type="domain" description="Helicase C-terminal" evidence="7">
    <location>
        <begin position="3"/>
        <end position="46"/>
    </location>
</feature>
<dbReference type="Pfam" id="PF00271">
    <property type="entry name" value="Helicase_C"/>
    <property type="match status" value="1"/>
</dbReference>
<keyword evidence="9" id="KW-1185">Reference proteome</keyword>
<evidence type="ECO:0000256" key="1">
    <source>
        <dbReference type="ARBA" id="ARBA00012552"/>
    </source>
</evidence>
<accession>A0A8X7V2Y8</accession>
<dbReference type="AlphaFoldDB" id="A0A8X7V2Y8"/>
<dbReference type="GO" id="GO:0003723">
    <property type="term" value="F:RNA binding"/>
    <property type="evidence" value="ECO:0007669"/>
    <property type="project" value="TreeGrafter"/>
</dbReference>
<evidence type="ECO:0000313" key="8">
    <source>
        <dbReference type="EMBL" id="KAG2301515.1"/>
    </source>
</evidence>
<dbReference type="GO" id="GO:0000462">
    <property type="term" value="P:maturation of SSU-rRNA from tricistronic rRNA transcript (SSU-rRNA, 5.8S rRNA, LSU-rRNA)"/>
    <property type="evidence" value="ECO:0007669"/>
    <property type="project" value="TreeGrafter"/>
</dbReference>
<name>A0A8X7V2Y8_BRACI</name>
<sequence>MLSPAAQLRVFEEVEEGERLVVVATNVAETSLTIPGIKYVVDTGRAKAKSFDIKTGMETYEVDWISQASLVNELEELDELDLVTVIASIHLLF</sequence>
<dbReference type="Gene3D" id="3.40.50.300">
    <property type="entry name" value="P-loop containing nucleotide triphosphate hydrolases"/>
    <property type="match status" value="1"/>
</dbReference>
<gene>
    <name evidence="8" type="ORF">Bca52824_030166</name>
</gene>
<dbReference type="PANTHER" id="PTHR18934:SF99">
    <property type="entry name" value="ATP-DEPENDENT RNA HELICASE DHX37-RELATED"/>
    <property type="match status" value="1"/>
</dbReference>
<keyword evidence="4" id="KW-0347">Helicase</keyword>
<dbReference type="InterPro" id="IPR001650">
    <property type="entry name" value="Helicase_C-like"/>
</dbReference>
<dbReference type="GO" id="GO:0005730">
    <property type="term" value="C:nucleolus"/>
    <property type="evidence" value="ECO:0007669"/>
    <property type="project" value="TreeGrafter"/>
</dbReference>
<dbReference type="EC" id="3.6.4.13" evidence="1"/>
<dbReference type="PANTHER" id="PTHR18934">
    <property type="entry name" value="ATP-DEPENDENT RNA HELICASE"/>
    <property type="match status" value="1"/>
</dbReference>
<evidence type="ECO:0000256" key="2">
    <source>
        <dbReference type="ARBA" id="ARBA00022741"/>
    </source>
</evidence>
<proteinExistence type="predicted"/>
<comment type="caution">
    <text evidence="8">The sequence shown here is derived from an EMBL/GenBank/DDBJ whole genome shotgun (WGS) entry which is preliminary data.</text>
</comment>
<comment type="catalytic activity">
    <reaction evidence="6">
        <text>ATP + H2O = ADP + phosphate + H(+)</text>
        <dbReference type="Rhea" id="RHEA:13065"/>
        <dbReference type="ChEBI" id="CHEBI:15377"/>
        <dbReference type="ChEBI" id="CHEBI:15378"/>
        <dbReference type="ChEBI" id="CHEBI:30616"/>
        <dbReference type="ChEBI" id="CHEBI:43474"/>
        <dbReference type="ChEBI" id="CHEBI:456216"/>
        <dbReference type="EC" id="3.6.4.13"/>
    </reaction>
</comment>
<dbReference type="SUPFAM" id="SSF52540">
    <property type="entry name" value="P-loop containing nucleoside triphosphate hydrolases"/>
    <property type="match status" value="1"/>
</dbReference>
<dbReference type="GO" id="GO:0005524">
    <property type="term" value="F:ATP binding"/>
    <property type="evidence" value="ECO:0007669"/>
    <property type="project" value="UniProtKB-KW"/>
</dbReference>
<reference evidence="8 9" key="1">
    <citation type="submission" date="2020-02" db="EMBL/GenBank/DDBJ databases">
        <authorList>
            <person name="Ma Q."/>
            <person name="Huang Y."/>
            <person name="Song X."/>
            <person name="Pei D."/>
        </authorList>
    </citation>
    <scope>NUCLEOTIDE SEQUENCE [LARGE SCALE GENOMIC DNA]</scope>
    <source>
        <strain evidence="8">Sxm20200214</strain>
        <tissue evidence="8">Leaf</tissue>
    </source>
</reference>
<dbReference type="Proteomes" id="UP000886595">
    <property type="component" value="Unassembled WGS sequence"/>
</dbReference>
<dbReference type="GO" id="GO:0003724">
    <property type="term" value="F:RNA helicase activity"/>
    <property type="evidence" value="ECO:0007669"/>
    <property type="project" value="UniProtKB-EC"/>
</dbReference>
<protein>
    <recommendedName>
        <fullName evidence="1">RNA helicase</fullName>
        <ecNumber evidence="1">3.6.4.13</ecNumber>
    </recommendedName>
</protein>
<dbReference type="EMBL" id="JAAMPC010000007">
    <property type="protein sequence ID" value="KAG2301515.1"/>
    <property type="molecule type" value="Genomic_DNA"/>
</dbReference>
<evidence type="ECO:0000259" key="7">
    <source>
        <dbReference type="Pfam" id="PF00271"/>
    </source>
</evidence>
<evidence type="ECO:0000256" key="3">
    <source>
        <dbReference type="ARBA" id="ARBA00022801"/>
    </source>
</evidence>
<evidence type="ECO:0000256" key="6">
    <source>
        <dbReference type="ARBA" id="ARBA00047984"/>
    </source>
</evidence>
<organism evidence="8 9">
    <name type="scientific">Brassica carinata</name>
    <name type="common">Ethiopian mustard</name>
    <name type="synonym">Abyssinian cabbage</name>
    <dbReference type="NCBI Taxonomy" id="52824"/>
    <lineage>
        <taxon>Eukaryota</taxon>
        <taxon>Viridiplantae</taxon>
        <taxon>Streptophyta</taxon>
        <taxon>Embryophyta</taxon>
        <taxon>Tracheophyta</taxon>
        <taxon>Spermatophyta</taxon>
        <taxon>Magnoliopsida</taxon>
        <taxon>eudicotyledons</taxon>
        <taxon>Gunneridae</taxon>
        <taxon>Pentapetalae</taxon>
        <taxon>rosids</taxon>
        <taxon>malvids</taxon>
        <taxon>Brassicales</taxon>
        <taxon>Brassicaceae</taxon>
        <taxon>Brassiceae</taxon>
        <taxon>Brassica</taxon>
    </lineage>
</organism>
<dbReference type="CDD" id="cd18791">
    <property type="entry name" value="SF2_C_RHA"/>
    <property type="match status" value="1"/>
</dbReference>